<reference evidence="1 2" key="1">
    <citation type="submission" date="2020-02" db="EMBL/GenBank/DDBJ databases">
        <authorList>
            <person name="Ferguson B K."/>
        </authorList>
    </citation>
    <scope>NUCLEOTIDE SEQUENCE [LARGE SCALE GENOMIC DNA]</scope>
</reference>
<sequence>MFAIFDKLRKNVKKAIFGILKKGLCEYSKKLDESSFFLEFESSETQKIEYSQSPNLHYIP</sequence>
<evidence type="ECO:0000313" key="2">
    <source>
        <dbReference type="Proteomes" id="UP000479190"/>
    </source>
</evidence>
<dbReference type="Proteomes" id="UP000479190">
    <property type="component" value="Unassembled WGS sequence"/>
</dbReference>
<proteinExistence type="predicted"/>
<accession>A0A6H5IWP6</accession>
<organism evidence="1 2">
    <name type="scientific">Trichogramma brassicae</name>
    <dbReference type="NCBI Taxonomy" id="86971"/>
    <lineage>
        <taxon>Eukaryota</taxon>
        <taxon>Metazoa</taxon>
        <taxon>Ecdysozoa</taxon>
        <taxon>Arthropoda</taxon>
        <taxon>Hexapoda</taxon>
        <taxon>Insecta</taxon>
        <taxon>Pterygota</taxon>
        <taxon>Neoptera</taxon>
        <taxon>Endopterygota</taxon>
        <taxon>Hymenoptera</taxon>
        <taxon>Apocrita</taxon>
        <taxon>Proctotrupomorpha</taxon>
        <taxon>Chalcidoidea</taxon>
        <taxon>Trichogrammatidae</taxon>
        <taxon>Trichogramma</taxon>
    </lineage>
</organism>
<name>A0A6H5IWP6_9HYME</name>
<dbReference type="EMBL" id="CADCXV010001140">
    <property type="protein sequence ID" value="CAB0041948.1"/>
    <property type="molecule type" value="Genomic_DNA"/>
</dbReference>
<dbReference type="AlphaFoldDB" id="A0A6H5IWP6"/>
<keyword evidence="2" id="KW-1185">Reference proteome</keyword>
<protein>
    <submittedName>
        <fullName evidence="1">Uncharacterized protein</fullName>
    </submittedName>
</protein>
<gene>
    <name evidence="1" type="ORF">TBRA_LOCUS13592</name>
</gene>
<evidence type="ECO:0000313" key="1">
    <source>
        <dbReference type="EMBL" id="CAB0041948.1"/>
    </source>
</evidence>